<gene>
    <name evidence="1" type="ORF">Dfulv_23410</name>
</gene>
<reference evidence="1" key="2">
    <citation type="submission" date="2022-09" db="EMBL/GenBank/DDBJ databases">
        <title>Biosynthetic gene clusters of Dactylosporangioum fulvum.</title>
        <authorList>
            <person name="Caradec T."/>
        </authorList>
    </citation>
    <scope>NUCLEOTIDE SEQUENCE</scope>
    <source>
        <strain evidence="1">NRRL B-16292</strain>
    </source>
</reference>
<evidence type="ECO:0000313" key="2">
    <source>
        <dbReference type="Proteomes" id="UP001059617"/>
    </source>
</evidence>
<dbReference type="EMBL" id="CP073720">
    <property type="protein sequence ID" value="UWP87027.1"/>
    <property type="molecule type" value="Genomic_DNA"/>
</dbReference>
<name>A0ABY5WBX5_9ACTN</name>
<sequence length="88" mass="9302">MPVADGWFAPTIGLRTVVVDERGADASAQVRLRRDDGTYRWLDIVGVAGAWLNVGAATGSTGDLDRLLRDADAAMFRAKIGRKTAAGA</sequence>
<organism evidence="1 2">
    <name type="scientific">Dactylosporangium fulvum</name>
    <dbReference type="NCBI Taxonomy" id="53359"/>
    <lineage>
        <taxon>Bacteria</taxon>
        <taxon>Bacillati</taxon>
        <taxon>Actinomycetota</taxon>
        <taxon>Actinomycetes</taxon>
        <taxon>Micromonosporales</taxon>
        <taxon>Micromonosporaceae</taxon>
        <taxon>Dactylosporangium</taxon>
    </lineage>
</organism>
<accession>A0ABY5WBX5</accession>
<dbReference type="RefSeq" id="WP_259866796.1">
    <property type="nucleotide sequence ID" value="NZ_CP073720.1"/>
</dbReference>
<dbReference type="Proteomes" id="UP001059617">
    <property type="component" value="Chromosome"/>
</dbReference>
<protein>
    <submittedName>
        <fullName evidence="1">Uncharacterized protein</fullName>
    </submittedName>
</protein>
<proteinExistence type="predicted"/>
<evidence type="ECO:0000313" key="1">
    <source>
        <dbReference type="EMBL" id="UWP87027.1"/>
    </source>
</evidence>
<keyword evidence="2" id="KW-1185">Reference proteome</keyword>
<reference evidence="1" key="1">
    <citation type="submission" date="2021-04" db="EMBL/GenBank/DDBJ databases">
        <authorList>
            <person name="Hartkoorn R.C."/>
            <person name="Beaudoing E."/>
            <person name="Hot D."/>
        </authorList>
    </citation>
    <scope>NUCLEOTIDE SEQUENCE</scope>
    <source>
        <strain evidence="1">NRRL B-16292</strain>
    </source>
</reference>